<evidence type="ECO:0008006" key="7">
    <source>
        <dbReference type="Google" id="ProtNLM"/>
    </source>
</evidence>
<feature type="region of interest" description="Disordered" evidence="1">
    <location>
        <begin position="1"/>
        <end position="21"/>
    </location>
</feature>
<accession>A0A6J7XL98</accession>
<dbReference type="EMBL" id="LR797025">
    <property type="protein sequence ID" value="CAB4183053.1"/>
    <property type="molecule type" value="Genomic_DNA"/>
</dbReference>
<name>A0A6J7XL98_9CAUD</name>
<protein>
    <recommendedName>
        <fullName evidence="7">Head-tail adaptor protein</fullName>
    </recommendedName>
</protein>
<evidence type="ECO:0000313" key="5">
    <source>
        <dbReference type="EMBL" id="CAB4211376.1"/>
    </source>
</evidence>
<evidence type="ECO:0000313" key="6">
    <source>
        <dbReference type="EMBL" id="CAB5238034.1"/>
    </source>
</evidence>
<gene>
    <name evidence="3" type="ORF">UFOVP1076_37</name>
    <name evidence="4" type="ORF">UFOVP1314_20</name>
    <name evidence="5" type="ORF">UFOVP1427_51</name>
    <name evidence="6" type="ORF">UFOVP1523_55</name>
    <name evidence="2" type="ORF">UFOVP991_37</name>
</gene>
<organism evidence="6">
    <name type="scientific">uncultured Caudovirales phage</name>
    <dbReference type="NCBI Taxonomy" id="2100421"/>
    <lineage>
        <taxon>Viruses</taxon>
        <taxon>Duplodnaviria</taxon>
        <taxon>Heunggongvirae</taxon>
        <taxon>Uroviricota</taxon>
        <taxon>Caudoviricetes</taxon>
        <taxon>Peduoviridae</taxon>
        <taxon>Maltschvirus</taxon>
        <taxon>Maltschvirus maltsch</taxon>
    </lineage>
</organism>
<evidence type="ECO:0000313" key="3">
    <source>
        <dbReference type="EMBL" id="CAB4183053.1"/>
    </source>
</evidence>
<dbReference type="EMBL" id="LR797258">
    <property type="protein sequence ID" value="CAB4197654.1"/>
    <property type="molecule type" value="Genomic_DNA"/>
</dbReference>
<dbReference type="EMBL" id="LR797371">
    <property type="protein sequence ID" value="CAB4211376.1"/>
    <property type="molecule type" value="Genomic_DNA"/>
</dbReference>
<sequence length="130" mass="14685">MPLRANKQRQNAEEFDPWSADIYGPTRLSRPSGVPGASAYVRLFTTRIKTPRGLYTTEMVNQQHDDARFDTVIEVSNAGTDAVRGSALTTDMYILHRDRRYDIVGPNNTTADWRKETTSYQCRSSANPVT</sequence>
<evidence type="ECO:0000313" key="2">
    <source>
        <dbReference type="EMBL" id="CAB4176542.1"/>
    </source>
</evidence>
<reference evidence="6" key="1">
    <citation type="submission" date="2020-05" db="EMBL/GenBank/DDBJ databases">
        <authorList>
            <person name="Chiriac C."/>
            <person name="Salcher M."/>
            <person name="Ghai R."/>
            <person name="Kavagutti S V."/>
        </authorList>
    </citation>
    <scope>NUCLEOTIDE SEQUENCE</scope>
</reference>
<evidence type="ECO:0000256" key="1">
    <source>
        <dbReference type="SAM" id="MobiDB-lite"/>
    </source>
</evidence>
<evidence type="ECO:0000313" key="4">
    <source>
        <dbReference type="EMBL" id="CAB4197654.1"/>
    </source>
</evidence>
<proteinExistence type="predicted"/>
<dbReference type="EMBL" id="LR796941">
    <property type="protein sequence ID" value="CAB4176542.1"/>
    <property type="molecule type" value="Genomic_DNA"/>
</dbReference>
<dbReference type="EMBL" id="LR798456">
    <property type="protein sequence ID" value="CAB5238034.1"/>
    <property type="molecule type" value="Genomic_DNA"/>
</dbReference>